<accession>A0A413FCC4</accession>
<comment type="caution">
    <text evidence="1">The sequence shown here is derived from an EMBL/GenBank/DDBJ whole genome shotgun (WGS) entry which is preliminary data.</text>
</comment>
<dbReference type="Proteomes" id="UP000283880">
    <property type="component" value="Unassembled WGS sequence"/>
</dbReference>
<reference evidence="1 2" key="1">
    <citation type="submission" date="2018-08" db="EMBL/GenBank/DDBJ databases">
        <title>A genome reference for cultivated species of the human gut microbiota.</title>
        <authorList>
            <person name="Zou Y."/>
            <person name="Xue W."/>
            <person name="Luo G."/>
        </authorList>
    </citation>
    <scope>NUCLEOTIDE SEQUENCE [LARGE SCALE GENOMIC DNA]</scope>
    <source>
        <strain evidence="1 2">AF04-15</strain>
    </source>
</reference>
<dbReference type="InterPro" id="IPR036390">
    <property type="entry name" value="WH_DNA-bd_sf"/>
</dbReference>
<dbReference type="SUPFAM" id="SSF46785">
    <property type="entry name" value="Winged helix' DNA-binding domain"/>
    <property type="match status" value="1"/>
</dbReference>
<protein>
    <submittedName>
        <fullName evidence="1">Uncharacterized protein</fullName>
    </submittedName>
</protein>
<dbReference type="RefSeq" id="WP_007715247.1">
    <property type="nucleotide sequence ID" value="NZ_BAABXR010000002.1"/>
</dbReference>
<dbReference type="EMBL" id="QSBM01000014">
    <property type="protein sequence ID" value="RGX26994.1"/>
    <property type="molecule type" value="Genomic_DNA"/>
</dbReference>
<organism evidence="1 2">
    <name type="scientific">Enterocloster asparagiformis</name>
    <dbReference type="NCBI Taxonomy" id="333367"/>
    <lineage>
        <taxon>Bacteria</taxon>
        <taxon>Bacillati</taxon>
        <taxon>Bacillota</taxon>
        <taxon>Clostridia</taxon>
        <taxon>Lachnospirales</taxon>
        <taxon>Lachnospiraceae</taxon>
        <taxon>Enterocloster</taxon>
    </lineage>
</organism>
<sequence length="99" mass="11187">MLLPARTAVLNYLYGVESADVAQIMESLKPRYGGERQFTKQRYLDHVMSLEANGLLTLKSYELDAQGDLSLRYAINEDGKAAVEKYVPAKYRQNNGREA</sequence>
<gene>
    <name evidence="1" type="ORF">DWV29_18140</name>
</gene>
<dbReference type="AlphaFoldDB" id="A0A413FCC4"/>
<evidence type="ECO:0000313" key="1">
    <source>
        <dbReference type="EMBL" id="RGX26994.1"/>
    </source>
</evidence>
<evidence type="ECO:0000313" key="2">
    <source>
        <dbReference type="Proteomes" id="UP000283880"/>
    </source>
</evidence>
<name>A0A413FCC4_9FIRM</name>
<dbReference type="OrthoDB" id="1683105at2"/>
<proteinExistence type="predicted"/>